<dbReference type="SUPFAM" id="SSF81383">
    <property type="entry name" value="F-box domain"/>
    <property type="match status" value="1"/>
</dbReference>
<gene>
    <name evidence="2" type="ORF">LITE_LOCUS15923</name>
</gene>
<accession>A0AAV0JXT3</accession>
<dbReference type="AlphaFoldDB" id="A0AAV0JXT3"/>
<dbReference type="Pfam" id="PF00646">
    <property type="entry name" value="F-box"/>
    <property type="match status" value="1"/>
</dbReference>
<dbReference type="Gene3D" id="3.80.10.10">
    <property type="entry name" value="Ribonuclease Inhibitor"/>
    <property type="match status" value="1"/>
</dbReference>
<comment type="caution">
    <text evidence="2">The sequence shown here is derived from an EMBL/GenBank/DDBJ whole genome shotgun (WGS) entry which is preliminary data.</text>
</comment>
<dbReference type="Gene3D" id="1.20.1280.50">
    <property type="match status" value="1"/>
</dbReference>
<organism evidence="2 3">
    <name type="scientific">Linum tenue</name>
    <dbReference type="NCBI Taxonomy" id="586396"/>
    <lineage>
        <taxon>Eukaryota</taxon>
        <taxon>Viridiplantae</taxon>
        <taxon>Streptophyta</taxon>
        <taxon>Embryophyta</taxon>
        <taxon>Tracheophyta</taxon>
        <taxon>Spermatophyta</taxon>
        <taxon>Magnoliopsida</taxon>
        <taxon>eudicotyledons</taxon>
        <taxon>Gunneridae</taxon>
        <taxon>Pentapetalae</taxon>
        <taxon>rosids</taxon>
        <taxon>fabids</taxon>
        <taxon>Malpighiales</taxon>
        <taxon>Linaceae</taxon>
        <taxon>Linum</taxon>
    </lineage>
</organism>
<reference evidence="2" key="1">
    <citation type="submission" date="2022-08" db="EMBL/GenBank/DDBJ databases">
        <authorList>
            <person name="Gutierrez-Valencia J."/>
        </authorList>
    </citation>
    <scope>NUCLEOTIDE SEQUENCE</scope>
</reference>
<proteinExistence type="predicted"/>
<dbReference type="InterPro" id="IPR053781">
    <property type="entry name" value="F-box_AtFBL13-like"/>
</dbReference>
<dbReference type="InterPro" id="IPR032675">
    <property type="entry name" value="LRR_dom_sf"/>
</dbReference>
<dbReference type="SUPFAM" id="SSF52058">
    <property type="entry name" value="L domain-like"/>
    <property type="match status" value="1"/>
</dbReference>
<dbReference type="InterPro" id="IPR036047">
    <property type="entry name" value="F-box-like_dom_sf"/>
</dbReference>
<dbReference type="CDD" id="cd22160">
    <property type="entry name" value="F-box_AtFBL13-like"/>
    <property type="match status" value="1"/>
</dbReference>
<dbReference type="InterPro" id="IPR001810">
    <property type="entry name" value="F-box_dom"/>
</dbReference>
<sequence length="375" mass="42881">MEKFAGGNATTDNDRELGIAGKRHREEEGTTVPTDRLSILPEPILSNILSFLNTKSAVQTCVLSRSWRFTWKHIPVLNLRRDSFLEYCNFRRFVGKVLSFRYPHNARKISYTDDEGSEDRDRIRLIRAIEYAASHDTEHLVIELKDYAKENFRFSELFNSISNSTLKTLELGGVALDRGFESPSFRWVTTLDLNRCMLSHNKKWDADPFSKFPCLENLVLNDCLCISGQSLMVSGLNLISLKLIDMGFSKIEIFAPKLKSFSLWSDGTPAGFSTFDLPCLDHAYIQVFDPSMEGRKVLVEQHLTALFEGLRNAKSLALHSWTTQVLSDFDGFLEQPSPFTRLESLFLESKHLPHKVLNYFLKGPTVEPKVELLRM</sequence>
<dbReference type="PANTHER" id="PTHR34223:SF51">
    <property type="entry name" value="OS06G0556300 PROTEIN"/>
    <property type="match status" value="1"/>
</dbReference>
<name>A0AAV0JXT3_9ROSI</name>
<keyword evidence="3" id="KW-1185">Reference proteome</keyword>
<dbReference type="Proteomes" id="UP001154282">
    <property type="component" value="Unassembled WGS sequence"/>
</dbReference>
<dbReference type="EMBL" id="CAMGYJ010000005">
    <property type="protein sequence ID" value="CAI0413396.1"/>
    <property type="molecule type" value="Genomic_DNA"/>
</dbReference>
<evidence type="ECO:0000259" key="1">
    <source>
        <dbReference type="SMART" id="SM00256"/>
    </source>
</evidence>
<dbReference type="SMART" id="SM00256">
    <property type="entry name" value="FBOX"/>
    <property type="match status" value="1"/>
</dbReference>
<evidence type="ECO:0000313" key="3">
    <source>
        <dbReference type="Proteomes" id="UP001154282"/>
    </source>
</evidence>
<feature type="domain" description="F-box" evidence="1">
    <location>
        <begin position="40"/>
        <end position="80"/>
    </location>
</feature>
<protein>
    <recommendedName>
        <fullName evidence="1">F-box domain-containing protein</fullName>
    </recommendedName>
</protein>
<evidence type="ECO:0000313" key="2">
    <source>
        <dbReference type="EMBL" id="CAI0413396.1"/>
    </source>
</evidence>
<dbReference type="InterPro" id="IPR053197">
    <property type="entry name" value="F-box_SCFL_complex_component"/>
</dbReference>
<dbReference type="PANTHER" id="PTHR34223">
    <property type="entry name" value="OS11G0201299 PROTEIN"/>
    <property type="match status" value="1"/>
</dbReference>